<dbReference type="InterPro" id="IPR036188">
    <property type="entry name" value="FAD/NAD-bd_sf"/>
</dbReference>
<accession>A0A4Z1C7F0</accession>
<dbReference type="SUPFAM" id="SSF55424">
    <property type="entry name" value="FAD/NAD-linked reductases, dimerisation (C-terminal) domain"/>
    <property type="match status" value="1"/>
</dbReference>
<dbReference type="PRINTS" id="PR00411">
    <property type="entry name" value="PNDRDTASEI"/>
</dbReference>
<feature type="disulfide bond" description="Redox-active" evidence="6">
    <location>
        <begin position="42"/>
        <end position="47"/>
    </location>
</feature>
<dbReference type="PANTHER" id="PTHR43014">
    <property type="entry name" value="MERCURIC REDUCTASE"/>
    <property type="match status" value="1"/>
</dbReference>
<evidence type="ECO:0000313" key="10">
    <source>
        <dbReference type="Proteomes" id="UP000297972"/>
    </source>
</evidence>
<evidence type="ECO:0000256" key="1">
    <source>
        <dbReference type="ARBA" id="ARBA00007532"/>
    </source>
</evidence>
<comment type="similarity">
    <text evidence="1">Belongs to the class-I pyridine nucleotide-disulfide oxidoreductase family.</text>
</comment>
<keyword evidence="5" id="KW-0520">NAD</keyword>
<keyword evidence="5" id="KW-0547">Nucleotide-binding</keyword>
<feature type="active site" description="Proton acceptor" evidence="4">
    <location>
        <position position="441"/>
    </location>
</feature>
<evidence type="ECO:0000256" key="2">
    <source>
        <dbReference type="ARBA" id="ARBA00022630"/>
    </source>
</evidence>
<name>A0A4Z1C7F0_9RHOB</name>
<dbReference type="PIRSF" id="PIRSF000350">
    <property type="entry name" value="Mercury_reductase_MerA"/>
    <property type="match status" value="1"/>
</dbReference>
<protein>
    <submittedName>
        <fullName evidence="9">FAD-containing oxidoreductase</fullName>
    </submittedName>
</protein>
<dbReference type="GO" id="GO:0003955">
    <property type="term" value="F:NAD(P)H dehydrogenase (quinone) activity"/>
    <property type="evidence" value="ECO:0007669"/>
    <property type="project" value="TreeGrafter"/>
</dbReference>
<dbReference type="AlphaFoldDB" id="A0A4Z1C7F0"/>
<feature type="binding site" evidence="5">
    <location>
        <position position="267"/>
    </location>
    <ligand>
        <name>NAD(+)</name>
        <dbReference type="ChEBI" id="CHEBI:57540"/>
    </ligand>
</feature>
<dbReference type="PRINTS" id="PR00368">
    <property type="entry name" value="FADPNR"/>
</dbReference>
<feature type="binding site" evidence="5">
    <location>
        <position position="51"/>
    </location>
    <ligand>
        <name>FAD</name>
        <dbReference type="ChEBI" id="CHEBI:57692"/>
    </ligand>
</feature>
<dbReference type="Gene3D" id="3.30.390.30">
    <property type="match status" value="1"/>
</dbReference>
<dbReference type="InterPro" id="IPR023753">
    <property type="entry name" value="FAD/NAD-binding_dom"/>
</dbReference>
<evidence type="ECO:0000259" key="8">
    <source>
        <dbReference type="Pfam" id="PF07992"/>
    </source>
</evidence>
<keyword evidence="2" id="KW-0285">Flavoprotein</keyword>
<keyword evidence="3 5" id="KW-0274">FAD</keyword>
<dbReference type="Pfam" id="PF07992">
    <property type="entry name" value="Pyr_redox_2"/>
    <property type="match status" value="1"/>
</dbReference>
<comment type="caution">
    <text evidence="9">The sequence shown here is derived from an EMBL/GenBank/DDBJ whole genome shotgun (WGS) entry which is preliminary data.</text>
</comment>
<dbReference type="PANTHER" id="PTHR43014:SF2">
    <property type="entry name" value="MERCURIC REDUCTASE"/>
    <property type="match status" value="1"/>
</dbReference>
<dbReference type="Proteomes" id="UP000297972">
    <property type="component" value="Unassembled WGS sequence"/>
</dbReference>
<feature type="binding site" evidence="5">
    <location>
        <begin position="177"/>
        <end position="184"/>
    </location>
    <ligand>
        <name>NAD(+)</name>
        <dbReference type="ChEBI" id="CHEBI:57540"/>
    </ligand>
</feature>
<organism evidence="9 10">
    <name type="scientific">Paracoccus liaowanqingii</name>
    <dbReference type="NCBI Taxonomy" id="2560053"/>
    <lineage>
        <taxon>Bacteria</taxon>
        <taxon>Pseudomonadati</taxon>
        <taxon>Pseudomonadota</taxon>
        <taxon>Alphaproteobacteria</taxon>
        <taxon>Rhodobacterales</taxon>
        <taxon>Paracoccaceae</taxon>
        <taxon>Paracoccus</taxon>
    </lineage>
</organism>
<sequence length="459" mass="48445">MVQTFDAIIIGAGQAGPPLAARLSDAGMTVALIERGLFGGTCVNTGCTPTKALVASARVAFDARRAAEFGVTTGGEVRVDLQAVQNRQRAMAAKSRRNVEAWIRGLAHCTVFQGHASFTSQTEIKVDGAVLASSRIFINVGGRSRIPDLPGINQVPYLTNSSILQLDTLPRHLVIVGGGYIGLEFAQIFRRFGSAVTVVDRKSQLLGREDKDISSAVQGILEAEDVAFRLGSECISFRQHEPQICVGIAGESGASEVLGSHVLLAMGRQPNTDDLGLDRAGVAVDDRSFVVVNDRLETNVPGIYALGECNGRGSFTHTAYNDFEIAAANTLDGADRNLATRLPTYALFIDPPLGRVGMTQSEAIKAGHRVLVGQRPMARVGRAVEKGDTMGLMKVMVDADTDLILGAAILGTCGDEAVHGLIGAIHAGVTATDFQQAMPIHPTVSELIPTILGAREPAA</sequence>
<keyword evidence="10" id="KW-1185">Reference proteome</keyword>
<comment type="cofactor">
    <cofactor evidence="5">
        <name>FAD</name>
        <dbReference type="ChEBI" id="CHEBI:57692"/>
    </cofactor>
    <text evidence="5">Binds 1 FAD per subunit.</text>
</comment>
<dbReference type="Gene3D" id="3.50.50.60">
    <property type="entry name" value="FAD/NAD(P)-binding domain"/>
    <property type="match status" value="2"/>
</dbReference>
<dbReference type="SUPFAM" id="SSF51905">
    <property type="entry name" value="FAD/NAD(P)-binding domain"/>
    <property type="match status" value="1"/>
</dbReference>
<dbReference type="GO" id="GO:0050660">
    <property type="term" value="F:flavin adenine dinucleotide binding"/>
    <property type="evidence" value="ECO:0007669"/>
    <property type="project" value="TreeGrafter"/>
</dbReference>
<dbReference type="Pfam" id="PF02852">
    <property type="entry name" value="Pyr_redox_dim"/>
    <property type="match status" value="1"/>
</dbReference>
<feature type="domain" description="FAD/NAD(P)-binding" evidence="8">
    <location>
        <begin position="6"/>
        <end position="320"/>
    </location>
</feature>
<dbReference type="OrthoDB" id="9776382at2"/>
<evidence type="ECO:0000313" key="9">
    <source>
        <dbReference type="EMBL" id="TGN38668.1"/>
    </source>
</evidence>
<dbReference type="RefSeq" id="WP_135819314.1">
    <property type="nucleotide sequence ID" value="NZ_SRPG01000434.1"/>
</dbReference>
<proteinExistence type="inferred from homology"/>
<dbReference type="InterPro" id="IPR001100">
    <property type="entry name" value="Pyr_nuc-diS_OxRdtase"/>
</dbReference>
<evidence type="ECO:0000256" key="3">
    <source>
        <dbReference type="ARBA" id="ARBA00022827"/>
    </source>
</evidence>
<evidence type="ECO:0000259" key="7">
    <source>
        <dbReference type="Pfam" id="PF02852"/>
    </source>
</evidence>
<gene>
    <name evidence="9" type="ORF">E4L95_21895</name>
</gene>
<dbReference type="InterPro" id="IPR004099">
    <property type="entry name" value="Pyr_nucl-diS_OxRdtase_dimer"/>
</dbReference>
<dbReference type="NCBIfam" id="NF004992">
    <property type="entry name" value="PRK06370.1-4"/>
    <property type="match status" value="1"/>
</dbReference>
<evidence type="ECO:0000256" key="5">
    <source>
        <dbReference type="PIRSR" id="PIRSR000350-3"/>
    </source>
</evidence>
<evidence type="ECO:0000256" key="6">
    <source>
        <dbReference type="PIRSR" id="PIRSR000350-4"/>
    </source>
</evidence>
<reference evidence="9 10" key="1">
    <citation type="submission" date="2019-03" db="EMBL/GenBank/DDBJ databases">
        <authorList>
            <person name="Li J."/>
        </authorList>
    </citation>
    <scope>NUCLEOTIDE SEQUENCE [LARGE SCALE GENOMIC DNA]</scope>
    <source>
        <strain evidence="9 10">3058</strain>
    </source>
</reference>
<dbReference type="InterPro" id="IPR016156">
    <property type="entry name" value="FAD/NAD-linked_Rdtase_dimer_sf"/>
</dbReference>
<evidence type="ECO:0000256" key="4">
    <source>
        <dbReference type="PIRSR" id="PIRSR000350-2"/>
    </source>
</evidence>
<feature type="domain" description="Pyridine nucleotide-disulphide oxidoreductase dimerisation" evidence="7">
    <location>
        <begin position="346"/>
        <end position="448"/>
    </location>
</feature>
<dbReference type="EMBL" id="SRPG01000434">
    <property type="protein sequence ID" value="TGN38668.1"/>
    <property type="molecule type" value="Genomic_DNA"/>
</dbReference>